<protein>
    <submittedName>
        <fullName evidence="1">17362_t:CDS:1</fullName>
    </submittedName>
</protein>
<evidence type="ECO:0000313" key="2">
    <source>
        <dbReference type="Proteomes" id="UP000789525"/>
    </source>
</evidence>
<accession>A0ACA9QJG0</accession>
<organism evidence="1 2">
    <name type="scientific">Acaulospora colombiana</name>
    <dbReference type="NCBI Taxonomy" id="27376"/>
    <lineage>
        <taxon>Eukaryota</taxon>
        <taxon>Fungi</taxon>
        <taxon>Fungi incertae sedis</taxon>
        <taxon>Mucoromycota</taxon>
        <taxon>Glomeromycotina</taxon>
        <taxon>Glomeromycetes</taxon>
        <taxon>Diversisporales</taxon>
        <taxon>Acaulosporaceae</taxon>
        <taxon>Acaulospora</taxon>
    </lineage>
</organism>
<reference evidence="1" key="1">
    <citation type="submission" date="2021-06" db="EMBL/GenBank/DDBJ databases">
        <authorList>
            <person name="Kallberg Y."/>
            <person name="Tangrot J."/>
            <person name="Rosling A."/>
        </authorList>
    </citation>
    <scope>NUCLEOTIDE SEQUENCE</scope>
    <source>
        <strain evidence="1">CL356</strain>
    </source>
</reference>
<dbReference type="Proteomes" id="UP000789525">
    <property type="component" value="Unassembled WGS sequence"/>
</dbReference>
<proteinExistence type="predicted"/>
<gene>
    <name evidence="1" type="ORF">ACOLOM_LOCUS12494</name>
</gene>
<evidence type="ECO:0000313" key="1">
    <source>
        <dbReference type="EMBL" id="CAG8746885.1"/>
    </source>
</evidence>
<keyword evidence="2" id="KW-1185">Reference proteome</keyword>
<feature type="non-terminal residue" evidence="1">
    <location>
        <position position="290"/>
    </location>
</feature>
<name>A0ACA9QJG0_9GLOM</name>
<dbReference type="EMBL" id="CAJVPT010050944">
    <property type="protein sequence ID" value="CAG8746885.1"/>
    <property type="molecule type" value="Genomic_DNA"/>
</dbReference>
<sequence length="290" mass="30508">NQVLVGILVNDLEPDVKTDMVIVLDGEARNFYHISENTGAITTNIIAYFSHDIPLAVHTLSVEASANSLILFDYIAYDSGKLANTGGGSTSGSQGPSSITSTSTSGSLVSITSNSGGPSGTKTTSGSSGTGLTSTFSRAGTSIDVATITALNVQAFTVPLFTTTDAEGRTYYPPELTALPNGSDPSNVGSGNSNGTSSDSYVTTSIVYFEELSERLLQHWPPSLSSSSCSACEGDAVWLHKLDQVQLNPTSWRVHQQTPRRRARAPTSAFPQNPSHILAPHSAFTTLFLL</sequence>
<feature type="non-terminal residue" evidence="1">
    <location>
        <position position="1"/>
    </location>
</feature>
<comment type="caution">
    <text evidence="1">The sequence shown here is derived from an EMBL/GenBank/DDBJ whole genome shotgun (WGS) entry which is preliminary data.</text>
</comment>